<dbReference type="GeneTree" id="ENSGT00940000154756"/>
<keyword evidence="7" id="KW-1185">Reference proteome</keyword>
<dbReference type="FunFam" id="2.60.40.10:FF:000214">
    <property type="entry name" value="titin isoform X1"/>
    <property type="match status" value="1"/>
</dbReference>
<organism evidence="6 7">
    <name type="scientific">Terrapene triunguis</name>
    <name type="common">Three-toed box turtle</name>
    <dbReference type="NCBI Taxonomy" id="2587831"/>
    <lineage>
        <taxon>Eukaryota</taxon>
        <taxon>Metazoa</taxon>
        <taxon>Chordata</taxon>
        <taxon>Craniata</taxon>
        <taxon>Vertebrata</taxon>
        <taxon>Euteleostomi</taxon>
        <taxon>Archelosauria</taxon>
        <taxon>Testudinata</taxon>
        <taxon>Testudines</taxon>
        <taxon>Cryptodira</taxon>
        <taxon>Durocryptodira</taxon>
        <taxon>Testudinoidea</taxon>
        <taxon>Emydidae</taxon>
        <taxon>Terrapene</taxon>
    </lineage>
</organism>
<keyword evidence="4" id="KW-1015">Disulfide bond</keyword>
<evidence type="ECO:0000256" key="1">
    <source>
        <dbReference type="ARBA" id="ARBA00004496"/>
    </source>
</evidence>
<dbReference type="InterPro" id="IPR052385">
    <property type="entry name" value="Obscurin/Obscurin-like_Reg"/>
</dbReference>
<dbReference type="Ensembl" id="ENSTMTT00000026537.1">
    <property type="protein sequence ID" value="ENSTMTP00000025617.1"/>
    <property type="gene ID" value="ENSTMTG00000018694.1"/>
</dbReference>
<accession>A0A674K230</accession>
<dbReference type="InterPro" id="IPR013098">
    <property type="entry name" value="Ig_I-set"/>
</dbReference>
<dbReference type="InterPro" id="IPR007110">
    <property type="entry name" value="Ig-like_dom"/>
</dbReference>
<sequence>MCGALVCLWAGSCCIFNTFDVLSLKLRNWEHCSIFRWTQKLLTLDLPLPSPCLLLLCSLDGITSVREINPCNSFSPAEMEEVFANKEKVQKEVKAVLTESTILSCEVAQAKTEVKWYKDGKLITSSKKFKVESEGKSRHLVVEQVEKKDAGEYTCEAAGQKLTFKIVVTGKKQYFLSTVCYCCWFKCCRMKCISFTGGISAQIFRIE</sequence>
<evidence type="ECO:0000259" key="5">
    <source>
        <dbReference type="PROSITE" id="PS50835"/>
    </source>
</evidence>
<feature type="domain" description="Ig-like" evidence="5">
    <location>
        <begin position="76"/>
        <end position="167"/>
    </location>
</feature>
<evidence type="ECO:0000256" key="2">
    <source>
        <dbReference type="ARBA" id="ARBA00022490"/>
    </source>
</evidence>
<dbReference type="SMART" id="SM00408">
    <property type="entry name" value="IGc2"/>
    <property type="match status" value="1"/>
</dbReference>
<comment type="subcellular location">
    <subcellularLocation>
        <location evidence="1">Cytoplasm</location>
    </subcellularLocation>
</comment>
<name>A0A674K230_9SAUR</name>
<evidence type="ECO:0000313" key="7">
    <source>
        <dbReference type="Proteomes" id="UP000472274"/>
    </source>
</evidence>
<dbReference type="InterPro" id="IPR013783">
    <property type="entry name" value="Ig-like_fold"/>
</dbReference>
<dbReference type="GO" id="GO:0005737">
    <property type="term" value="C:cytoplasm"/>
    <property type="evidence" value="ECO:0007669"/>
    <property type="project" value="UniProtKB-SubCell"/>
</dbReference>
<dbReference type="Proteomes" id="UP000472274">
    <property type="component" value="Unplaced"/>
</dbReference>
<dbReference type="PANTHER" id="PTHR35971">
    <property type="entry name" value="SI:DKEY-31G6.6"/>
    <property type="match status" value="1"/>
</dbReference>
<dbReference type="PANTHER" id="PTHR35971:SF4">
    <property type="entry name" value="OBSCURIN"/>
    <property type="match status" value="1"/>
</dbReference>
<evidence type="ECO:0000256" key="4">
    <source>
        <dbReference type="ARBA" id="ARBA00023157"/>
    </source>
</evidence>
<dbReference type="InterPro" id="IPR036179">
    <property type="entry name" value="Ig-like_dom_sf"/>
</dbReference>
<keyword evidence="2" id="KW-0963">Cytoplasm</keyword>
<dbReference type="SUPFAM" id="SSF48726">
    <property type="entry name" value="Immunoglobulin"/>
    <property type="match status" value="1"/>
</dbReference>
<dbReference type="SMART" id="SM00409">
    <property type="entry name" value="IG"/>
    <property type="match status" value="1"/>
</dbReference>
<protein>
    <recommendedName>
        <fullName evidence="5">Ig-like domain-containing protein</fullName>
    </recommendedName>
</protein>
<keyword evidence="3" id="KW-0597">Phosphoprotein</keyword>
<dbReference type="Gene3D" id="2.60.40.10">
    <property type="entry name" value="Immunoglobulins"/>
    <property type="match status" value="1"/>
</dbReference>
<evidence type="ECO:0000256" key="3">
    <source>
        <dbReference type="ARBA" id="ARBA00022553"/>
    </source>
</evidence>
<dbReference type="PROSITE" id="PS50835">
    <property type="entry name" value="IG_LIKE"/>
    <property type="match status" value="1"/>
</dbReference>
<dbReference type="InterPro" id="IPR003599">
    <property type="entry name" value="Ig_sub"/>
</dbReference>
<dbReference type="InterPro" id="IPR003598">
    <property type="entry name" value="Ig_sub2"/>
</dbReference>
<dbReference type="Pfam" id="PF07679">
    <property type="entry name" value="I-set"/>
    <property type="match status" value="1"/>
</dbReference>
<dbReference type="AlphaFoldDB" id="A0A674K230"/>
<reference evidence="6" key="1">
    <citation type="submission" date="2025-05" db="UniProtKB">
        <authorList>
            <consortium name="Ensembl"/>
        </authorList>
    </citation>
    <scope>IDENTIFICATION</scope>
</reference>
<evidence type="ECO:0000313" key="6">
    <source>
        <dbReference type="Ensembl" id="ENSTMTP00000026432.1"/>
    </source>
</evidence>
<proteinExistence type="predicted"/>
<dbReference type="Ensembl" id="ENSTMTT00000027395.1">
    <property type="protein sequence ID" value="ENSTMTP00000026432.1"/>
    <property type="gene ID" value="ENSTMTG00000019332.1"/>
</dbReference>